<feature type="binding site" evidence="9">
    <location>
        <position position="449"/>
    </location>
    <ligand>
        <name>FAD</name>
        <dbReference type="ChEBI" id="CHEBI:57692"/>
    </ligand>
</feature>
<dbReference type="Gene3D" id="3.40.50.720">
    <property type="entry name" value="NAD(P)-binding Rossmann-like Domain"/>
    <property type="match status" value="1"/>
</dbReference>
<keyword evidence="5 8" id="KW-0521">NADP</keyword>
<dbReference type="PANTHER" id="PTHR48467">
    <property type="entry name" value="GLUTAMATE SYNTHASE 1 [NADH], CHLOROPLASTIC-LIKE"/>
    <property type="match status" value="1"/>
</dbReference>
<dbReference type="PRINTS" id="PR00419">
    <property type="entry name" value="ADXRDTASE"/>
</dbReference>
<keyword evidence="3 8" id="KW-0285">Flavoprotein</keyword>
<dbReference type="GO" id="GO:0005739">
    <property type="term" value="C:mitochondrion"/>
    <property type="evidence" value="ECO:0007669"/>
    <property type="project" value="UniProtKB-SubCell"/>
</dbReference>
<comment type="cofactor">
    <cofactor evidence="1 8 9">
        <name>FAD</name>
        <dbReference type="ChEBI" id="CHEBI:57692"/>
    </cofactor>
</comment>
<feature type="binding site" evidence="10">
    <location>
        <begin position="252"/>
        <end position="253"/>
    </location>
    <ligand>
        <name>NADP(+)</name>
        <dbReference type="ChEBI" id="CHEBI:58349"/>
    </ligand>
</feature>
<evidence type="ECO:0000313" key="13">
    <source>
        <dbReference type="Proteomes" id="UP000886653"/>
    </source>
</evidence>
<evidence type="ECO:0000256" key="7">
    <source>
        <dbReference type="ARBA" id="ARBA00048933"/>
    </source>
</evidence>
<evidence type="ECO:0000256" key="10">
    <source>
        <dbReference type="PIRSR" id="PIRSR000362-2"/>
    </source>
</evidence>
<dbReference type="SUPFAM" id="SSF51971">
    <property type="entry name" value="Nucleotide-binding domain"/>
    <property type="match status" value="1"/>
</dbReference>
<dbReference type="InterPro" id="IPR055275">
    <property type="entry name" value="Ferredox_Rdtase"/>
</dbReference>
<reference evidence="12" key="1">
    <citation type="submission" date="2013-11" db="EMBL/GenBank/DDBJ databases">
        <title>Genome sequence of the fusiform rust pathogen reveals effectors for host alternation and coevolution with pine.</title>
        <authorList>
            <consortium name="DOE Joint Genome Institute"/>
            <person name="Smith K."/>
            <person name="Pendleton A."/>
            <person name="Kubisiak T."/>
            <person name="Anderson C."/>
            <person name="Salamov A."/>
            <person name="Aerts A."/>
            <person name="Riley R."/>
            <person name="Clum A."/>
            <person name="Lindquist E."/>
            <person name="Ence D."/>
            <person name="Campbell M."/>
            <person name="Kronenberg Z."/>
            <person name="Feau N."/>
            <person name="Dhillon B."/>
            <person name="Hamelin R."/>
            <person name="Burleigh J."/>
            <person name="Smith J."/>
            <person name="Yandell M."/>
            <person name="Nelson C."/>
            <person name="Grigoriev I."/>
            <person name="Davis J."/>
        </authorList>
    </citation>
    <scope>NUCLEOTIDE SEQUENCE</scope>
    <source>
        <strain evidence="12">G11</strain>
    </source>
</reference>
<comment type="catalytic activity">
    <reaction evidence="7 8">
        <text>2 reduced [adrenodoxin] + NADP(+) + H(+) = 2 oxidized [adrenodoxin] + NADPH</text>
        <dbReference type="Rhea" id="RHEA:42312"/>
        <dbReference type="Rhea" id="RHEA-COMP:9998"/>
        <dbReference type="Rhea" id="RHEA-COMP:9999"/>
        <dbReference type="ChEBI" id="CHEBI:15378"/>
        <dbReference type="ChEBI" id="CHEBI:33737"/>
        <dbReference type="ChEBI" id="CHEBI:33738"/>
        <dbReference type="ChEBI" id="CHEBI:57783"/>
        <dbReference type="ChEBI" id="CHEBI:58349"/>
        <dbReference type="EC" id="1.18.1.6"/>
    </reaction>
</comment>
<evidence type="ECO:0000256" key="1">
    <source>
        <dbReference type="ARBA" id="ARBA00001974"/>
    </source>
</evidence>
<comment type="similarity">
    <text evidence="2 8">Belongs to the ferredoxin--NADP reductase type 1 family.</text>
</comment>
<evidence type="ECO:0000256" key="5">
    <source>
        <dbReference type="ARBA" id="ARBA00022857"/>
    </source>
</evidence>
<sequence length="541" mass="60333">MLSALPSRPLAYHPLHQARRQFRTNTTSRSNKPSLFNRQYKFAICGGGPAGFYSASRLLSLSDSSNIRVHLFEALPTPFGLSRYGVAPDHPEVKNCEHKFEEVAQDPRFQFFGNTRLVGDNDFLREVDVSESYVSISQLRSNYDAVILAYGAGLDRDLGGIPGEKELKHVVPARSVVNWYNRYPLPTVDSLEPFVDLSQIEHVTILGQGNVALDIARILLSSVDSLSKTDISERALENLSRSKVKRVEIVGRRGPLQMSCTTKELRELLSLKDVSFDTDEAILSHTIELIRQPQVLDYLHNARLRRRLLELMSKAVSSKPIQDRAPRSWSFKFLQSPLAFLPDPTAFFDPSASGQLVYSVQWEANQLIYSTKTTHTAPHTDLSTAKAIPSNPARRFITQTDLVIESLGYRSQSIPGIPYDSRQNSVKHVNGRVSDVDGKTMPGLYVAGWLSRGANGVIANTMYDAYLTVDKIAEDALNGQLAPVHQSTHLSSSASTGHPSHGLSWSQWKKIDVEEIKRGTKVGKVREKIRSVPEMIDIANR</sequence>
<feature type="binding site" evidence="9">
    <location>
        <begin position="456"/>
        <end position="458"/>
    </location>
    <ligand>
        <name>FAD</name>
        <dbReference type="ChEBI" id="CHEBI:57692"/>
    </ligand>
</feature>
<feature type="binding site" evidence="10">
    <location>
        <begin position="208"/>
        <end position="211"/>
    </location>
    <ligand>
        <name>NADP(+)</name>
        <dbReference type="ChEBI" id="CHEBI:58349"/>
    </ligand>
</feature>
<dbReference type="Proteomes" id="UP000886653">
    <property type="component" value="Unassembled WGS sequence"/>
</dbReference>
<evidence type="ECO:0000256" key="8">
    <source>
        <dbReference type="PIRNR" id="PIRNR000362"/>
    </source>
</evidence>
<dbReference type="PANTHER" id="PTHR48467:SF1">
    <property type="entry name" value="GLUTAMATE SYNTHASE 1 [NADH], CHLOROPLASTIC-LIKE"/>
    <property type="match status" value="1"/>
</dbReference>
<evidence type="ECO:0000256" key="4">
    <source>
        <dbReference type="ARBA" id="ARBA00022827"/>
    </source>
</evidence>
<name>A0A9P6NF35_9BASI</name>
<proteinExistence type="inferred from homology"/>
<organism evidence="12 13">
    <name type="scientific">Cronartium quercuum f. sp. fusiforme G11</name>
    <dbReference type="NCBI Taxonomy" id="708437"/>
    <lineage>
        <taxon>Eukaryota</taxon>
        <taxon>Fungi</taxon>
        <taxon>Dikarya</taxon>
        <taxon>Basidiomycota</taxon>
        <taxon>Pucciniomycotina</taxon>
        <taxon>Pucciniomycetes</taxon>
        <taxon>Pucciniales</taxon>
        <taxon>Coleosporiaceae</taxon>
        <taxon>Cronartium</taxon>
    </lineage>
</organism>
<feature type="binding site" evidence="9">
    <location>
        <position position="81"/>
    </location>
    <ligand>
        <name>FAD</name>
        <dbReference type="ChEBI" id="CHEBI:57692"/>
    </ligand>
</feature>
<dbReference type="OrthoDB" id="333024at2759"/>
<comment type="caution">
    <text evidence="12">The sequence shown here is derived from an EMBL/GenBank/DDBJ whole genome shotgun (WGS) entry which is preliminary data.</text>
</comment>
<dbReference type="Pfam" id="PF07992">
    <property type="entry name" value="Pyr_redox_2"/>
    <property type="match status" value="1"/>
</dbReference>
<keyword evidence="13" id="KW-1185">Reference proteome</keyword>
<accession>A0A9P6NF35</accession>
<evidence type="ECO:0000256" key="3">
    <source>
        <dbReference type="ARBA" id="ARBA00022630"/>
    </source>
</evidence>
<dbReference type="SUPFAM" id="SSF51905">
    <property type="entry name" value="FAD/NAD(P)-binding domain"/>
    <property type="match status" value="1"/>
</dbReference>
<dbReference type="EMBL" id="MU167346">
    <property type="protein sequence ID" value="KAG0142501.1"/>
    <property type="molecule type" value="Genomic_DNA"/>
</dbReference>
<feature type="binding site" evidence="10">
    <location>
        <position position="264"/>
    </location>
    <ligand>
        <name>NADP(+)</name>
        <dbReference type="ChEBI" id="CHEBI:58349"/>
    </ligand>
</feature>
<keyword evidence="6 8" id="KW-0560">Oxidoreductase</keyword>
<gene>
    <name evidence="12" type="ORF">CROQUDRAFT_135531</name>
</gene>
<feature type="binding site" evidence="9">
    <location>
        <position position="117"/>
    </location>
    <ligand>
        <name>FAD</name>
        <dbReference type="ChEBI" id="CHEBI:57692"/>
    </ligand>
</feature>
<dbReference type="InterPro" id="IPR021163">
    <property type="entry name" value="Ferredox_Rdtase_adrenod"/>
</dbReference>
<feature type="binding site" evidence="10">
    <location>
        <position position="456"/>
    </location>
    <ligand>
        <name>NADP(+)</name>
        <dbReference type="ChEBI" id="CHEBI:58349"/>
    </ligand>
</feature>
<dbReference type="PIRSF" id="PIRSF000362">
    <property type="entry name" value="FNR"/>
    <property type="match status" value="1"/>
</dbReference>
<evidence type="ECO:0000313" key="12">
    <source>
        <dbReference type="EMBL" id="KAG0142501.1"/>
    </source>
</evidence>
<feature type="binding site" evidence="9">
    <location>
        <position position="50"/>
    </location>
    <ligand>
        <name>FAD</name>
        <dbReference type="ChEBI" id="CHEBI:57692"/>
    </ligand>
</feature>
<evidence type="ECO:0000259" key="11">
    <source>
        <dbReference type="Pfam" id="PF07992"/>
    </source>
</evidence>
<protein>
    <recommendedName>
        <fullName evidence="8">NADPH:adrenodoxin oxidoreductase, mitochondrial</fullName>
        <ecNumber evidence="8">1.18.1.6</ecNumber>
    </recommendedName>
</protein>
<evidence type="ECO:0000256" key="9">
    <source>
        <dbReference type="PIRSR" id="PIRSR000362-1"/>
    </source>
</evidence>
<comment type="subcellular location">
    <subcellularLocation>
        <location evidence="8">Mitochondrion</location>
    </subcellularLocation>
</comment>
<feature type="domain" description="FAD/NAD(P)-binding" evidence="11">
    <location>
        <begin position="41"/>
        <end position="257"/>
    </location>
</feature>
<evidence type="ECO:0000256" key="6">
    <source>
        <dbReference type="ARBA" id="ARBA00023002"/>
    </source>
</evidence>
<dbReference type="GO" id="GO:0016491">
    <property type="term" value="F:oxidoreductase activity"/>
    <property type="evidence" value="ECO:0007669"/>
    <property type="project" value="UniProtKB-KW"/>
</dbReference>
<dbReference type="InterPro" id="IPR036188">
    <property type="entry name" value="FAD/NAD-bd_sf"/>
</dbReference>
<dbReference type="Gene3D" id="3.50.50.60">
    <property type="entry name" value="FAD/NAD(P)-binding domain"/>
    <property type="match status" value="1"/>
</dbReference>
<dbReference type="InterPro" id="IPR023753">
    <property type="entry name" value="FAD/NAD-binding_dom"/>
</dbReference>
<keyword evidence="8" id="KW-0496">Mitochondrion</keyword>
<dbReference type="AlphaFoldDB" id="A0A9P6NF35"/>
<dbReference type="EC" id="1.18.1.6" evidence="8"/>
<evidence type="ECO:0000256" key="2">
    <source>
        <dbReference type="ARBA" id="ARBA00008312"/>
    </source>
</evidence>
<feature type="binding site" evidence="9">
    <location>
        <position position="73"/>
    </location>
    <ligand>
        <name>FAD</name>
        <dbReference type="ChEBI" id="CHEBI:57692"/>
    </ligand>
</feature>
<keyword evidence="4 8" id="KW-0274">FAD</keyword>